<dbReference type="GO" id="GO:0015200">
    <property type="term" value="F:methylammonium transmembrane transporter activity"/>
    <property type="evidence" value="ECO:0007669"/>
    <property type="project" value="EnsemblFungi"/>
</dbReference>
<reference evidence="10 11" key="1">
    <citation type="journal article" date="2011" name="Science">
        <title>Comparative functional genomics of the fission yeasts.</title>
        <authorList>
            <person name="Rhind N."/>
            <person name="Chen Z."/>
            <person name="Yassour M."/>
            <person name="Thompson D.A."/>
            <person name="Haas B.J."/>
            <person name="Habib N."/>
            <person name="Wapinski I."/>
            <person name="Roy S."/>
            <person name="Lin M.F."/>
            <person name="Heiman D.I."/>
            <person name="Young S.K."/>
            <person name="Furuya K."/>
            <person name="Guo Y."/>
            <person name="Pidoux A."/>
            <person name="Chen H.M."/>
            <person name="Robbertse B."/>
            <person name="Goldberg J.M."/>
            <person name="Aoki K."/>
            <person name="Bayne E.H."/>
            <person name="Berlin A.M."/>
            <person name="Desjardins C.A."/>
            <person name="Dobbs E."/>
            <person name="Dukaj L."/>
            <person name="Fan L."/>
            <person name="FitzGerald M.G."/>
            <person name="French C."/>
            <person name="Gujja S."/>
            <person name="Hansen K."/>
            <person name="Keifenheim D."/>
            <person name="Levin J.Z."/>
            <person name="Mosher R.A."/>
            <person name="Mueller C.A."/>
            <person name="Pfiffner J."/>
            <person name="Priest M."/>
            <person name="Russ C."/>
            <person name="Smialowska A."/>
            <person name="Swoboda P."/>
            <person name="Sykes S.M."/>
            <person name="Vaughn M."/>
            <person name="Vengrova S."/>
            <person name="Yoder R."/>
            <person name="Zeng Q."/>
            <person name="Allshire R."/>
            <person name="Baulcombe D."/>
            <person name="Birren B.W."/>
            <person name="Brown W."/>
            <person name="Ekwall K."/>
            <person name="Kellis M."/>
            <person name="Leatherwood J."/>
            <person name="Levin H."/>
            <person name="Margalit H."/>
            <person name="Martienssen R."/>
            <person name="Nieduszynski C.A."/>
            <person name="Spatafora J.W."/>
            <person name="Friedman N."/>
            <person name="Dalgaard J.Z."/>
            <person name="Baumann P."/>
            <person name="Niki H."/>
            <person name="Regev A."/>
            <person name="Nusbaum C."/>
        </authorList>
    </citation>
    <scope>NUCLEOTIDE SEQUENCE [LARGE SCALE GENOMIC DNA]</scope>
    <source>
        <strain evidence="11">OY26 / ATCC MYA-4695 / CBS 11777 / NBRC 106824 / NRRL Y48691</strain>
    </source>
</reference>
<evidence type="ECO:0000256" key="7">
    <source>
        <dbReference type="ARBA" id="ARBA00023177"/>
    </source>
</evidence>
<comment type="subcellular location">
    <subcellularLocation>
        <location evidence="1">Membrane</location>
        <topology evidence="1">Multi-pass membrane protein</topology>
    </subcellularLocation>
</comment>
<dbReference type="eggNOG" id="KOG0682">
    <property type="taxonomic scope" value="Eukaryota"/>
</dbReference>
<dbReference type="HOGENOM" id="CLU_000445_33_0_1"/>
<name>S9W423_SCHCR</name>
<evidence type="ECO:0000256" key="5">
    <source>
        <dbReference type="ARBA" id="ARBA00022989"/>
    </source>
</evidence>
<feature type="domain" description="Ammonium transporter AmtB-like" evidence="9">
    <location>
        <begin position="267"/>
        <end position="482"/>
    </location>
</feature>
<dbReference type="Proteomes" id="UP000015464">
    <property type="component" value="Unassembled WGS sequence"/>
</dbReference>
<protein>
    <submittedName>
        <fullName evidence="10">Ammonium transporter Amt3</fullName>
    </submittedName>
</protein>
<dbReference type="InterPro" id="IPR024041">
    <property type="entry name" value="NH4_transpt_AmtB-like_dom"/>
</dbReference>
<evidence type="ECO:0000256" key="1">
    <source>
        <dbReference type="ARBA" id="ARBA00004141"/>
    </source>
</evidence>
<evidence type="ECO:0000256" key="4">
    <source>
        <dbReference type="ARBA" id="ARBA00022692"/>
    </source>
</evidence>
<feature type="transmembrane region" description="Helical" evidence="8">
    <location>
        <begin position="333"/>
        <end position="351"/>
    </location>
</feature>
<dbReference type="GO" id="GO:0008519">
    <property type="term" value="F:ammonium channel activity"/>
    <property type="evidence" value="ECO:0007669"/>
    <property type="project" value="EnsemblFungi"/>
</dbReference>
<feature type="transmembrane region" description="Helical" evidence="8">
    <location>
        <begin position="163"/>
        <end position="184"/>
    </location>
</feature>
<feature type="domain" description="Ammonium transporter AmtB-like" evidence="9">
    <location>
        <begin position="50"/>
        <end position="229"/>
    </location>
</feature>
<dbReference type="PROSITE" id="PS01219">
    <property type="entry name" value="AMMONIUM_TRANSP"/>
    <property type="match status" value="1"/>
</dbReference>
<dbReference type="Pfam" id="PF00909">
    <property type="entry name" value="Ammonium_transp"/>
    <property type="match status" value="2"/>
</dbReference>
<sequence length="518" mass="55905">MDHDALEQVAAATKQGAGSLPLFRRNASSSMSEASNLMSNTYSPADMSYVLLCCVIVFLVTPGIALFYGGMVRKRSALSILVQSFLVTSVILIQWYIFGYSLAVAPGSSFYGSLSLGGLHDVWFSPYTTGSTIPAIVYFPFGGLFAVTTAQLLIGAMAERGRLVPSLVIAFLYITFVYCPQAYWTWSSSGWLYTMGALDFAGGGPVHISSGFAALAYSFVLGRRRDPSNPEDWTSSLDSCSSSQRCSSTTLVPWGSVSWKYSIGRSRIPKFPAHNPTMLYLGVVLIWCSWLTFNSGTLLAINLRTAYIFTNTLISSSFACVTWAIMDYARYRKISAVGICEGAVAGLVGITPGCGHVYPWGAAVAGIFTAVVCNLLHDIGDWLGIDETLRVFNLHGIGGVLGSIVLGVLAHPNVAASDGTTVIKGGWIVHHWKQMGYQFAAFTSVAVWSFVVTAIICLLVDMIPGLQIRCTPQEEEQGMDFVNLVEQIDEKAGPSTIRVIQAQEVEESTGTSVTSKKQ</sequence>
<evidence type="ECO:0000259" key="9">
    <source>
        <dbReference type="Pfam" id="PF00909"/>
    </source>
</evidence>
<dbReference type="PANTHER" id="PTHR43029">
    <property type="entry name" value="AMMONIUM TRANSPORTER MEP2"/>
    <property type="match status" value="1"/>
</dbReference>
<dbReference type="EMBL" id="KE546988">
    <property type="protein sequence ID" value="EPY53289.1"/>
    <property type="molecule type" value="Genomic_DNA"/>
</dbReference>
<dbReference type="InterPro" id="IPR001905">
    <property type="entry name" value="Ammonium_transpt"/>
</dbReference>
<feature type="transmembrane region" description="Helical" evidence="8">
    <location>
        <begin position="357"/>
        <end position="377"/>
    </location>
</feature>
<keyword evidence="5 8" id="KW-1133">Transmembrane helix</keyword>
<evidence type="ECO:0000313" key="11">
    <source>
        <dbReference type="Proteomes" id="UP000015464"/>
    </source>
</evidence>
<feature type="transmembrane region" description="Helical" evidence="8">
    <location>
        <begin position="389"/>
        <end position="410"/>
    </location>
</feature>
<keyword evidence="7" id="KW-0924">Ammonia transport</keyword>
<keyword evidence="4 8" id="KW-0812">Transmembrane</keyword>
<dbReference type="PANTHER" id="PTHR43029:SF3">
    <property type="entry name" value="AMMONIUM TRANSPORTER 3"/>
    <property type="match status" value="1"/>
</dbReference>
<dbReference type="STRING" id="653667.S9W423"/>
<feature type="transmembrane region" description="Helical" evidence="8">
    <location>
        <begin position="80"/>
        <end position="98"/>
    </location>
</feature>
<evidence type="ECO:0000256" key="3">
    <source>
        <dbReference type="ARBA" id="ARBA00022448"/>
    </source>
</evidence>
<feature type="transmembrane region" description="Helical" evidence="8">
    <location>
        <begin position="439"/>
        <end position="460"/>
    </location>
</feature>
<dbReference type="RefSeq" id="XP_013021537.1">
    <property type="nucleotide sequence ID" value="XM_013166083.1"/>
</dbReference>
<keyword evidence="6 8" id="KW-0472">Membrane</keyword>
<feature type="transmembrane region" description="Helical" evidence="8">
    <location>
        <begin position="277"/>
        <end position="301"/>
    </location>
</feature>
<evidence type="ECO:0000313" key="10">
    <source>
        <dbReference type="EMBL" id="EPY53289.1"/>
    </source>
</evidence>
<evidence type="ECO:0000256" key="8">
    <source>
        <dbReference type="SAM" id="Phobius"/>
    </source>
</evidence>
<dbReference type="GO" id="GO:0140157">
    <property type="term" value="P:ammonium import across plasma membrane"/>
    <property type="evidence" value="ECO:0007669"/>
    <property type="project" value="EnsemblFungi"/>
</dbReference>
<dbReference type="SUPFAM" id="SSF111352">
    <property type="entry name" value="Ammonium transporter"/>
    <property type="match status" value="1"/>
</dbReference>
<keyword evidence="11" id="KW-1185">Reference proteome</keyword>
<dbReference type="Gene3D" id="1.10.3430.10">
    <property type="entry name" value="Ammonium transporter AmtB like domains"/>
    <property type="match status" value="1"/>
</dbReference>
<dbReference type="OMA" id="CGFAYLE"/>
<dbReference type="OrthoDB" id="534912at2759"/>
<evidence type="ECO:0000256" key="2">
    <source>
        <dbReference type="ARBA" id="ARBA00005887"/>
    </source>
</evidence>
<gene>
    <name evidence="10" type="ORF">SPOG_03819</name>
</gene>
<feature type="transmembrane region" description="Helical" evidence="8">
    <location>
        <begin position="47"/>
        <end position="68"/>
    </location>
</feature>
<evidence type="ECO:0000256" key="6">
    <source>
        <dbReference type="ARBA" id="ARBA00023136"/>
    </source>
</evidence>
<keyword evidence="3" id="KW-0813">Transport</keyword>
<dbReference type="AlphaFoldDB" id="S9W423"/>
<dbReference type="GeneID" id="25038136"/>
<organism evidence="10 11">
    <name type="scientific">Schizosaccharomyces cryophilus (strain OY26 / ATCC MYA-4695 / CBS 11777 / NBRC 106824 / NRRL Y48691)</name>
    <name type="common">Fission yeast</name>
    <dbReference type="NCBI Taxonomy" id="653667"/>
    <lineage>
        <taxon>Eukaryota</taxon>
        <taxon>Fungi</taxon>
        <taxon>Dikarya</taxon>
        <taxon>Ascomycota</taxon>
        <taxon>Taphrinomycotina</taxon>
        <taxon>Schizosaccharomycetes</taxon>
        <taxon>Schizosaccharomycetales</taxon>
        <taxon>Schizosaccharomycetaceae</taxon>
        <taxon>Schizosaccharomyces</taxon>
    </lineage>
</organism>
<dbReference type="InterPro" id="IPR018047">
    <property type="entry name" value="Ammonium_transpt_CS"/>
</dbReference>
<dbReference type="InterPro" id="IPR029020">
    <property type="entry name" value="Ammonium/urea_transptr"/>
</dbReference>
<accession>S9W423</accession>
<feature type="transmembrane region" description="Helical" evidence="8">
    <location>
        <begin position="135"/>
        <end position="156"/>
    </location>
</feature>
<feature type="transmembrane region" description="Helical" evidence="8">
    <location>
        <begin position="204"/>
        <end position="222"/>
    </location>
</feature>
<comment type="similarity">
    <text evidence="2">Belongs to the ammonia transporter channel (TC 1.A.11.2) family.</text>
</comment>
<proteinExistence type="inferred from homology"/>
<dbReference type="GO" id="GO:0005886">
    <property type="term" value="C:plasma membrane"/>
    <property type="evidence" value="ECO:0007669"/>
    <property type="project" value="TreeGrafter"/>
</dbReference>
<feature type="transmembrane region" description="Helical" evidence="8">
    <location>
        <begin position="307"/>
        <end position="326"/>
    </location>
</feature>